<dbReference type="Gene3D" id="3.30.1390.20">
    <property type="entry name" value="Ribosomal protein L30, ferredoxin-like fold domain"/>
    <property type="match status" value="1"/>
</dbReference>
<dbReference type="HAMAP" id="MF_01371_B">
    <property type="entry name" value="Ribosomal_uL30_B"/>
    <property type="match status" value="1"/>
</dbReference>
<dbReference type="NCBIfam" id="TIGR01308">
    <property type="entry name" value="rpmD_bact"/>
    <property type="match status" value="1"/>
</dbReference>
<dbReference type="AlphaFoldDB" id="A0A257LXS2"/>
<dbReference type="PANTHER" id="PTHR15892">
    <property type="entry name" value="MITOCHONDRIAL RIBOSOMAL PROTEIN L30"/>
    <property type="match status" value="1"/>
</dbReference>
<dbReference type="InterPro" id="IPR036919">
    <property type="entry name" value="Ribo_uL30_ferredoxin-like_sf"/>
</dbReference>
<dbReference type="InterPro" id="IPR005996">
    <property type="entry name" value="Ribosomal_uL30_bac-type"/>
</dbReference>
<organism evidence="7 8">
    <name type="scientific">candidate division WOR-3 bacterium 4484_18</name>
    <dbReference type="NCBI Taxonomy" id="2020626"/>
    <lineage>
        <taxon>Bacteria</taxon>
        <taxon>Bacteria division WOR-3</taxon>
    </lineage>
</organism>
<gene>
    <name evidence="7" type="ORF">CGW93_00410</name>
</gene>
<dbReference type="Proteomes" id="UP000216312">
    <property type="component" value="Unassembled WGS sequence"/>
</dbReference>
<reference evidence="8" key="1">
    <citation type="submission" date="2017-07" db="EMBL/GenBank/DDBJ databases">
        <title>Novel pathways for hydrocarbon cycling and metabolic interdependencies in hydrothermal sediment communities.</title>
        <authorList>
            <person name="Dombrowski N."/>
            <person name="Seitz K."/>
            <person name="Teske A."/>
            <person name="Baker B."/>
        </authorList>
    </citation>
    <scope>NUCLEOTIDE SEQUENCE [LARGE SCALE GENOMIC DNA]</scope>
</reference>
<dbReference type="PANTHER" id="PTHR15892:SF2">
    <property type="entry name" value="LARGE RIBOSOMAL SUBUNIT PROTEIN UL30M"/>
    <property type="match status" value="1"/>
</dbReference>
<dbReference type="Pfam" id="PF00327">
    <property type="entry name" value="Ribosomal_L30"/>
    <property type="match status" value="1"/>
</dbReference>
<dbReference type="FunFam" id="3.30.1390.20:FF:000001">
    <property type="entry name" value="50S ribosomal protein L30"/>
    <property type="match status" value="1"/>
</dbReference>
<evidence type="ECO:0000313" key="8">
    <source>
        <dbReference type="Proteomes" id="UP000216312"/>
    </source>
</evidence>
<keyword evidence="3 7" id="KW-0689">Ribosomal protein</keyword>
<accession>A0A257LXS2</accession>
<evidence type="ECO:0000256" key="5">
    <source>
        <dbReference type="ARBA" id="ARBA00035492"/>
    </source>
</evidence>
<comment type="similarity">
    <text evidence="1">Belongs to the universal ribosomal protein uL30 family.</text>
</comment>
<comment type="subunit">
    <text evidence="2">Part of the 50S ribosomal subunit.</text>
</comment>
<evidence type="ECO:0000256" key="3">
    <source>
        <dbReference type="ARBA" id="ARBA00022980"/>
    </source>
</evidence>
<dbReference type="EMBL" id="NMUJ01000003">
    <property type="protein sequence ID" value="OYV03531.1"/>
    <property type="molecule type" value="Genomic_DNA"/>
</dbReference>
<dbReference type="InterPro" id="IPR016082">
    <property type="entry name" value="Ribosomal_uL30_ferredoxin-like"/>
</dbReference>
<protein>
    <recommendedName>
        <fullName evidence="5">50S ribosomal protein L30</fullName>
    </recommendedName>
</protein>
<name>A0A257LXS2_UNCW3</name>
<dbReference type="PIRSF" id="PIRSF002211">
    <property type="entry name" value="Ribosomal_L30_bac-type"/>
    <property type="match status" value="1"/>
</dbReference>
<evidence type="ECO:0000313" key="7">
    <source>
        <dbReference type="EMBL" id="OYV03531.1"/>
    </source>
</evidence>
<proteinExistence type="inferred from homology"/>
<feature type="domain" description="Large ribosomal subunit protein uL30-like ferredoxin-like fold" evidence="6">
    <location>
        <begin position="4"/>
        <end position="54"/>
    </location>
</feature>
<evidence type="ECO:0000256" key="4">
    <source>
        <dbReference type="ARBA" id="ARBA00023274"/>
    </source>
</evidence>
<dbReference type="GO" id="GO:0006412">
    <property type="term" value="P:translation"/>
    <property type="evidence" value="ECO:0007669"/>
    <property type="project" value="InterPro"/>
</dbReference>
<dbReference type="CDD" id="cd01658">
    <property type="entry name" value="Ribosomal_L30"/>
    <property type="match status" value="1"/>
</dbReference>
<sequence>MKALKITQIRSAIGRPKRQKLTLLALGLRKREATVIHRDTPQIRGMIEKVKHLVKVEEIEPPEVK</sequence>
<evidence type="ECO:0000256" key="1">
    <source>
        <dbReference type="ARBA" id="ARBA00007594"/>
    </source>
</evidence>
<comment type="caution">
    <text evidence="7">The sequence shown here is derived from an EMBL/GenBank/DDBJ whole genome shotgun (WGS) entry which is preliminary data.</text>
</comment>
<evidence type="ECO:0000256" key="2">
    <source>
        <dbReference type="ARBA" id="ARBA00011838"/>
    </source>
</evidence>
<keyword evidence="4" id="KW-0687">Ribonucleoprotein</keyword>
<dbReference type="GO" id="GO:0015934">
    <property type="term" value="C:large ribosomal subunit"/>
    <property type="evidence" value="ECO:0007669"/>
    <property type="project" value="InterPro"/>
</dbReference>
<dbReference type="GO" id="GO:0003735">
    <property type="term" value="F:structural constituent of ribosome"/>
    <property type="evidence" value="ECO:0007669"/>
    <property type="project" value="InterPro"/>
</dbReference>
<dbReference type="SUPFAM" id="SSF55129">
    <property type="entry name" value="Ribosomal protein L30p/L7e"/>
    <property type="match status" value="1"/>
</dbReference>
<evidence type="ECO:0000259" key="6">
    <source>
        <dbReference type="Pfam" id="PF00327"/>
    </source>
</evidence>